<evidence type="ECO:0000313" key="1">
    <source>
        <dbReference type="EMBL" id="CQH63544.1"/>
    </source>
</evidence>
<accession>A0A0U5HAV1</accession>
<dbReference type="KEGG" id="hhb:Hhub_4115"/>
<proteinExistence type="predicted"/>
<sequence length="192" mass="20982">MSLSQKSTESVLCAICRARSADGLNADGRPLCRSCAAYASTVAYDGGHTTREFEAAKTHTRNIINCFAGVDEANVTVRHNREDLFVDTVEGTNLPAGLLAQIERRAGLRFCAVEPSTTETDGVRARFQFDDTTVLNRLAGEFQRRFEQAADAKAAYEQRDDEHNAGVEHGRTLAYQDAHSAVRAAKRGEGDD</sequence>
<dbReference type="Proteomes" id="UP000066737">
    <property type="component" value="Plasmid pSTJ001"/>
</dbReference>
<geneLocation type="plasmid" evidence="2">
    <name>pSTJ001</name>
</geneLocation>
<reference evidence="2" key="1">
    <citation type="journal article" date="2016" name="Environ. Microbiol.">
        <title>The complete genome of a viable archaeum isolated from 123-million-year-old rock salt.</title>
        <authorList>
            <person name="Jaakkola S.T."/>
            <person name="Pfeiffer F."/>
            <person name="Ravantti J.J."/>
            <person name="Guo Q."/>
            <person name="Liu Y."/>
            <person name="Chen X."/>
            <person name="Ma H."/>
            <person name="Yang C."/>
            <person name="Oksanen H.M."/>
            <person name="Bamford D.H."/>
        </authorList>
    </citation>
    <scope>NUCLEOTIDE SEQUENCE</scope>
    <source>
        <strain evidence="2">JI20-1</strain>
        <plasmid evidence="2">Plasmid pSTJ001</plasmid>
    </source>
</reference>
<name>A0A0U5HAV1_9EURY</name>
<dbReference type="AlphaFoldDB" id="A0A0U5HAV1"/>
<evidence type="ECO:0000313" key="2">
    <source>
        <dbReference type="Proteomes" id="UP000066737"/>
    </source>
</evidence>
<keyword evidence="2" id="KW-1185">Reference proteome</keyword>
<dbReference type="EMBL" id="LN831303">
    <property type="protein sequence ID" value="CQH63544.1"/>
    <property type="molecule type" value="Genomic_DNA"/>
</dbReference>
<organism evidence="1 2">
    <name type="scientific">Halobacterium hubeiense</name>
    <dbReference type="NCBI Taxonomy" id="1407499"/>
    <lineage>
        <taxon>Archaea</taxon>
        <taxon>Methanobacteriati</taxon>
        <taxon>Methanobacteriota</taxon>
        <taxon>Stenosarchaea group</taxon>
        <taxon>Halobacteria</taxon>
        <taxon>Halobacteriales</taxon>
        <taxon>Halobacteriaceae</taxon>
        <taxon>Halobacterium</taxon>
    </lineage>
</organism>
<gene>
    <name evidence="1" type="ORF">HHUB_4115</name>
</gene>
<protein>
    <submittedName>
        <fullName evidence="1">Uncharacterized protein</fullName>
    </submittedName>
</protein>